<dbReference type="InterPro" id="IPR007269">
    <property type="entry name" value="ICMT_MeTrfase"/>
</dbReference>
<evidence type="ECO:0000256" key="2">
    <source>
        <dbReference type="ARBA" id="ARBA00022692"/>
    </source>
</evidence>
<dbReference type="PANTHER" id="PTHR43847:SF1">
    <property type="entry name" value="BLL3993 PROTEIN"/>
    <property type="match status" value="1"/>
</dbReference>
<feature type="transmembrane region" description="Helical" evidence="5">
    <location>
        <begin position="16"/>
        <end position="34"/>
    </location>
</feature>
<evidence type="ECO:0000256" key="3">
    <source>
        <dbReference type="ARBA" id="ARBA00022989"/>
    </source>
</evidence>
<sequence length="198" mass="22675">MIDPTLNGLLTPTPQPVIATLLTIIWLLEFVFYPSKKDKKPLQFKASYNSILTAILVSITTSILLTLTQTTTNTGRTLPLIRNTGILIFIVGLTIRYWALNTLGKNFNRTVKVKKKQKLVTTGPYKKTRHPSYLGLILIVISIPLILGQITGLIISTLLITTTLKWRMDYEEKTMEKALGNRYREWKKKRYRLIPPIY</sequence>
<evidence type="ECO:0000256" key="1">
    <source>
        <dbReference type="ARBA" id="ARBA00004141"/>
    </source>
</evidence>
<gene>
    <name evidence="6" type="ORF">AMET1_0441</name>
</gene>
<dbReference type="PANTHER" id="PTHR43847">
    <property type="entry name" value="BLL3993 PROTEIN"/>
    <property type="match status" value="1"/>
</dbReference>
<evidence type="ECO:0000256" key="4">
    <source>
        <dbReference type="ARBA" id="ARBA00023136"/>
    </source>
</evidence>
<dbReference type="Gene3D" id="1.20.120.1630">
    <property type="match status" value="1"/>
</dbReference>
<keyword evidence="7" id="KW-1185">Reference proteome</keyword>
<dbReference type="EMBL" id="MRZU01000003">
    <property type="protein sequence ID" value="OUJ18790.1"/>
    <property type="molecule type" value="Genomic_DNA"/>
</dbReference>
<keyword evidence="6" id="KW-0489">Methyltransferase</keyword>
<feature type="transmembrane region" description="Helical" evidence="5">
    <location>
        <begin position="46"/>
        <end position="68"/>
    </location>
</feature>
<organism evidence="6 7">
    <name type="scientific">Methanonatronarchaeum thermophilum</name>
    <dbReference type="NCBI Taxonomy" id="1927129"/>
    <lineage>
        <taxon>Archaea</taxon>
        <taxon>Methanobacteriati</taxon>
        <taxon>Methanobacteriota</taxon>
        <taxon>Methanonatronarchaeia</taxon>
        <taxon>Methanonatronarchaeales</taxon>
        <taxon>Methanonatronarchaeaceae</taxon>
        <taxon>Methanonatronarchaeum</taxon>
    </lineage>
</organism>
<keyword evidence="6" id="KW-0808">Transferase</keyword>
<dbReference type="GO" id="GO:0032259">
    <property type="term" value="P:methylation"/>
    <property type="evidence" value="ECO:0007669"/>
    <property type="project" value="UniProtKB-KW"/>
</dbReference>
<dbReference type="InterPro" id="IPR052527">
    <property type="entry name" value="Metal_cation-efflux_comp"/>
</dbReference>
<keyword evidence="4 5" id="KW-0472">Membrane</keyword>
<dbReference type="AlphaFoldDB" id="A0A1Y3GC16"/>
<reference evidence="6 7" key="1">
    <citation type="submission" date="2016-12" db="EMBL/GenBank/DDBJ databases">
        <title>Discovery of methanogenic haloarchaea.</title>
        <authorList>
            <person name="Sorokin D.Y."/>
            <person name="Makarova K.S."/>
            <person name="Abbas B."/>
            <person name="Ferrer M."/>
            <person name="Golyshin P.N."/>
        </authorList>
    </citation>
    <scope>NUCLEOTIDE SEQUENCE [LARGE SCALE GENOMIC DNA]</scope>
    <source>
        <strain evidence="6">AMET1</strain>
    </source>
</reference>
<evidence type="ECO:0000313" key="6">
    <source>
        <dbReference type="EMBL" id="OUJ18790.1"/>
    </source>
</evidence>
<keyword evidence="2 5" id="KW-0812">Transmembrane</keyword>
<proteinExistence type="predicted"/>
<evidence type="ECO:0000256" key="5">
    <source>
        <dbReference type="SAM" id="Phobius"/>
    </source>
</evidence>
<feature type="transmembrane region" description="Helical" evidence="5">
    <location>
        <begin position="80"/>
        <end position="99"/>
    </location>
</feature>
<evidence type="ECO:0000313" key="7">
    <source>
        <dbReference type="Proteomes" id="UP000195137"/>
    </source>
</evidence>
<name>A0A1Y3GC16_9EURY</name>
<dbReference type="GO" id="GO:0016020">
    <property type="term" value="C:membrane"/>
    <property type="evidence" value="ECO:0007669"/>
    <property type="project" value="UniProtKB-SubCell"/>
</dbReference>
<accession>A0A1Y3GC16</accession>
<feature type="transmembrane region" description="Helical" evidence="5">
    <location>
        <begin position="133"/>
        <end position="160"/>
    </location>
</feature>
<comment type="caution">
    <text evidence="6">The sequence shown here is derived from an EMBL/GenBank/DDBJ whole genome shotgun (WGS) entry which is preliminary data.</text>
</comment>
<dbReference type="GO" id="GO:0004671">
    <property type="term" value="F:protein C-terminal S-isoprenylcysteine carboxyl O-methyltransferase activity"/>
    <property type="evidence" value="ECO:0007669"/>
    <property type="project" value="InterPro"/>
</dbReference>
<keyword evidence="3 5" id="KW-1133">Transmembrane helix</keyword>
<comment type="subcellular location">
    <subcellularLocation>
        <location evidence="1">Membrane</location>
        <topology evidence="1">Multi-pass membrane protein</topology>
    </subcellularLocation>
</comment>
<dbReference type="Proteomes" id="UP000195137">
    <property type="component" value="Unassembled WGS sequence"/>
</dbReference>
<protein>
    <submittedName>
        <fullName evidence="6">Protein-S-isoprenylcysteine methyltransferase STE14</fullName>
    </submittedName>
</protein>
<dbReference type="RefSeq" id="WP_086636850.1">
    <property type="nucleotide sequence ID" value="NZ_MRZU01000003.1"/>
</dbReference>
<dbReference type="Pfam" id="PF04140">
    <property type="entry name" value="ICMT"/>
    <property type="match status" value="1"/>
</dbReference>